<dbReference type="Proteomes" id="UP000654370">
    <property type="component" value="Unassembled WGS sequence"/>
</dbReference>
<dbReference type="Gene3D" id="4.10.240.10">
    <property type="entry name" value="Zn(2)-C6 fungal-type DNA-binding domain"/>
    <property type="match status" value="1"/>
</dbReference>
<evidence type="ECO:0000256" key="3">
    <source>
        <dbReference type="SAM" id="MobiDB-lite"/>
    </source>
</evidence>
<dbReference type="SMART" id="SM00066">
    <property type="entry name" value="GAL4"/>
    <property type="match status" value="1"/>
</dbReference>
<organism evidence="5 6">
    <name type="scientific">Mortierella isabellina</name>
    <name type="common">Filamentous fungus</name>
    <name type="synonym">Umbelopsis isabellina</name>
    <dbReference type="NCBI Taxonomy" id="91625"/>
    <lineage>
        <taxon>Eukaryota</taxon>
        <taxon>Fungi</taxon>
        <taxon>Fungi incertae sedis</taxon>
        <taxon>Mucoromycota</taxon>
        <taxon>Mucoromycotina</taxon>
        <taxon>Umbelopsidomycetes</taxon>
        <taxon>Umbelopsidales</taxon>
        <taxon>Umbelopsidaceae</taxon>
        <taxon>Umbelopsis</taxon>
    </lineage>
</organism>
<reference evidence="5" key="1">
    <citation type="submission" date="2020-12" db="EMBL/GenBank/DDBJ databases">
        <title>Metabolic potential, ecology and presence of endohyphal bacteria is reflected in genomic diversity of Mucoromycotina.</title>
        <authorList>
            <person name="Muszewska A."/>
            <person name="Okrasinska A."/>
            <person name="Steczkiewicz K."/>
            <person name="Drgas O."/>
            <person name="Orlowska M."/>
            <person name="Perlinska-Lenart U."/>
            <person name="Aleksandrzak-Piekarczyk T."/>
            <person name="Szatraj K."/>
            <person name="Zielenkiewicz U."/>
            <person name="Pilsyk S."/>
            <person name="Malc E."/>
            <person name="Mieczkowski P."/>
            <person name="Kruszewska J.S."/>
            <person name="Biernat P."/>
            <person name="Pawlowska J."/>
        </authorList>
    </citation>
    <scope>NUCLEOTIDE SEQUENCE</scope>
    <source>
        <strain evidence="5">WA0000067209</strain>
    </source>
</reference>
<dbReference type="EMBL" id="JAEPQZ010000017">
    <property type="protein sequence ID" value="KAG2172358.1"/>
    <property type="molecule type" value="Genomic_DNA"/>
</dbReference>
<proteinExistence type="predicted"/>
<sequence>MTIYEQQDESLSQAITSSMQLGIEFGERHQHLSHLHHPMSQGSQPGHFEENYMNGNMTMSFPYNGQNQGPMNRQYSYGSSMGDQFNLMNQISQHPHHQAPPFPNYQAGPEYLSSPSSNFLMGSQMSEVSTPSNSSSSDLSTIYYDALFPDHHRASWDANAMSLAAKRHRPYSPRKQSSASEDAESSRPKVYVLKACVSCKASHVACDIARPCQRCVRLNKADTCVDAERKKRGRPCNSGKRQKEAAEKKRRERERELEQLEDCNQTGVPSVLMGRRDEVYHGQQANNNYTSNLQELQDQDEILQMLSYVGM</sequence>
<protein>
    <recommendedName>
        <fullName evidence="4">Zn(2)-C6 fungal-type domain-containing protein</fullName>
    </recommendedName>
</protein>
<feature type="domain" description="Zn(2)-C6 fungal-type" evidence="4">
    <location>
        <begin position="195"/>
        <end position="226"/>
    </location>
</feature>
<dbReference type="PROSITE" id="PS00463">
    <property type="entry name" value="ZN2_CY6_FUNGAL_1"/>
    <property type="match status" value="1"/>
</dbReference>
<evidence type="ECO:0000313" key="6">
    <source>
        <dbReference type="Proteomes" id="UP000654370"/>
    </source>
</evidence>
<dbReference type="InterPro" id="IPR001138">
    <property type="entry name" value="Zn2Cys6_DnaBD"/>
</dbReference>
<dbReference type="CDD" id="cd00067">
    <property type="entry name" value="GAL4"/>
    <property type="match status" value="1"/>
</dbReference>
<keyword evidence="6" id="KW-1185">Reference proteome</keyword>
<dbReference type="OrthoDB" id="1555531at2759"/>
<gene>
    <name evidence="5" type="ORF">INT43_004900</name>
</gene>
<dbReference type="PANTHER" id="PTHR47659">
    <property type="entry name" value="ZN(II)2CYS6 TRANSCRIPTION FACTOR (EUROFUNG)-RELATED"/>
    <property type="match status" value="1"/>
</dbReference>
<feature type="region of interest" description="Disordered" evidence="3">
    <location>
        <begin position="229"/>
        <end position="253"/>
    </location>
</feature>
<dbReference type="Pfam" id="PF00172">
    <property type="entry name" value="Zn_clus"/>
    <property type="match status" value="1"/>
</dbReference>
<dbReference type="SUPFAM" id="SSF57701">
    <property type="entry name" value="Zn2/Cys6 DNA-binding domain"/>
    <property type="match status" value="1"/>
</dbReference>
<accession>A0A8H7UA28</accession>
<feature type="compositionally biased region" description="Basic and acidic residues" evidence="3">
    <location>
        <begin position="241"/>
        <end position="253"/>
    </location>
</feature>
<evidence type="ECO:0000313" key="5">
    <source>
        <dbReference type="EMBL" id="KAG2172358.1"/>
    </source>
</evidence>
<evidence type="ECO:0000256" key="1">
    <source>
        <dbReference type="ARBA" id="ARBA00022723"/>
    </source>
</evidence>
<evidence type="ECO:0000259" key="4">
    <source>
        <dbReference type="PROSITE" id="PS50048"/>
    </source>
</evidence>
<dbReference type="AlphaFoldDB" id="A0A8H7UA28"/>
<keyword evidence="2" id="KW-0539">Nucleus</keyword>
<dbReference type="GO" id="GO:0008270">
    <property type="term" value="F:zinc ion binding"/>
    <property type="evidence" value="ECO:0007669"/>
    <property type="project" value="InterPro"/>
</dbReference>
<keyword evidence="1" id="KW-0479">Metal-binding</keyword>
<dbReference type="PROSITE" id="PS50048">
    <property type="entry name" value="ZN2_CY6_FUNGAL_2"/>
    <property type="match status" value="1"/>
</dbReference>
<dbReference type="InterPro" id="IPR050335">
    <property type="entry name" value="ERT1_acuK_gluconeogen_tf"/>
</dbReference>
<evidence type="ECO:0000256" key="2">
    <source>
        <dbReference type="ARBA" id="ARBA00023242"/>
    </source>
</evidence>
<dbReference type="PANTHER" id="PTHR47659:SF7">
    <property type="entry name" value="FUNGAL TRANSCRIPTIONAL REGULATORY PROTEIN, N-TERMINAL DOMAIN-CONTAINING PROTEIN"/>
    <property type="match status" value="1"/>
</dbReference>
<name>A0A8H7UA28_MORIS</name>
<comment type="caution">
    <text evidence="5">The sequence shown here is derived from an EMBL/GenBank/DDBJ whole genome shotgun (WGS) entry which is preliminary data.</text>
</comment>
<dbReference type="InterPro" id="IPR036864">
    <property type="entry name" value="Zn2-C6_fun-type_DNA-bd_sf"/>
</dbReference>
<dbReference type="GO" id="GO:0000981">
    <property type="term" value="F:DNA-binding transcription factor activity, RNA polymerase II-specific"/>
    <property type="evidence" value="ECO:0007669"/>
    <property type="project" value="InterPro"/>
</dbReference>